<dbReference type="Pfam" id="PF12146">
    <property type="entry name" value="Hydrolase_4"/>
    <property type="match status" value="1"/>
</dbReference>
<dbReference type="Proteomes" id="UP000703893">
    <property type="component" value="Unassembled WGS sequence"/>
</dbReference>
<dbReference type="InterPro" id="IPR029058">
    <property type="entry name" value="AB_hydrolase_fold"/>
</dbReference>
<dbReference type="EMBL" id="VGJX01000657">
    <property type="protein sequence ID" value="MBM3275627.1"/>
    <property type="molecule type" value="Genomic_DNA"/>
</dbReference>
<dbReference type="PANTHER" id="PTHR42886:SF29">
    <property type="entry name" value="PUMMELIG, ISOFORM A"/>
    <property type="match status" value="1"/>
</dbReference>
<sequence>MLLAEILTFLAFAATPVVTYAPEPPLAVAPTPAAELPPLLRATIEADAAQTIQRGCEPLVWRHRGKAPRGALILMHGYSAGTWQFDALGPMLHREGFDVYAPRMPGHGFGPSGAEEDAGKLLKSGEWPNYRDFAERVYQETKELGGPISVMGISGGANVLLAMMASHPDIARAVVVAPFMWPKNGYAAFAISVVQGVDTVTGSWGGSWLDGMDFSWGEAFRPKARAWGRPGHWDMKAGNVFALMRFGQSVLGEAERIRTPMQIVATGDDDVAAEGPIRELHRKVGGPEKHAFYFFPKEERVVHPMIHFRENPDSKSLATVTEIIRGYLVEGKRFDR</sequence>
<gene>
    <name evidence="2" type="ORF">FJZ00_10765</name>
</gene>
<feature type="domain" description="Serine aminopeptidase S33" evidence="1">
    <location>
        <begin position="67"/>
        <end position="291"/>
    </location>
</feature>
<accession>A0A938BJS7</accession>
<protein>
    <submittedName>
        <fullName evidence="2">Alpha/beta fold hydrolase</fullName>
    </submittedName>
</protein>
<evidence type="ECO:0000259" key="1">
    <source>
        <dbReference type="Pfam" id="PF12146"/>
    </source>
</evidence>
<comment type="caution">
    <text evidence="2">The sequence shown here is derived from an EMBL/GenBank/DDBJ whole genome shotgun (WGS) entry which is preliminary data.</text>
</comment>
<reference evidence="2 3" key="1">
    <citation type="submission" date="2019-03" db="EMBL/GenBank/DDBJ databases">
        <title>Lake Tanganyika Metagenome-Assembled Genomes (MAGs).</title>
        <authorList>
            <person name="Tran P."/>
        </authorList>
    </citation>
    <scope>NUCLEOTIDE SEQUENCE [LARGE SCALE GENOMIC DNA]</scope>
    <source>
        <strain evidence="2">K_DeepCast_65m_m2_236</strain>
    </source>
</reference>
<proteinExistence type="predicted"/>
<keyword evidence="2" id="KW-0378">Hydrolase</keyword>
<name>A0A938BJS7_9BACT</name>
<dbReference type="SUPFAM" id="SSF53474">
    <property type="entry name" value="alpha/beta-Hydrolases"/>
    <property type="match status" value="1"/>
</dbReference>
<dbReference type="PANTHER" id="PTHR42886">
    <property type="entry name" value="RE40534P-RELATED"/>
    <property type="match status" value="1"/>
</dbReference>
<dbReference type="Gene3D" id="3.40.50.1820">
    <property type="entry name" value="alpha/beta hydrolase"/>
    <property type="match status" value="1"/>
</dbReference>
<dbReference type="GO" id="GO:0016787">
    <property type="term" value="F:hydrolase activity"/>
    <property type="evidence" value="ECO:0007669"/>
    <property type="project" value="UniProtKB-KW"/>
</dbReference>
<dbReference type="AlphaFoldDB" id="A0A938BJS7"/>
<dbReference type="InterPro" id="IPR022742">
    <property type="entry name" value="Hydrolase_4"/>
</dbReference>
<evidence type="ECO:0000313" key="3">
    <source>
        <dbReference type="Proteomes" id="UP000703893"/>
    </source>
</evidence>
<organism evidence="2 3">
    <name type="scientific">Candidatus Tanganyikabacteria bacterium</name>
    <dbReference type="NCBI Taxonomy" id="2961651"/>
    <lineage>
        <taxon>Bacteria</taxon>
        <taxon>Bacillati</taxon>
        <taxon>Candidatus Sericytochromatia</taxon>
        <taxon>Candidatus Tanganyikabacteria</taxon>
    </lineage>
</organism>
<evidence type="ECO:0000313" key="2">
    <source>
        <dbReference type="EMBL" id="MBM3275627.1"/>
    </source>
</evidence>